<evidence type="ECO:0000313" key="1">
    <source>
        <dbReference type="EMBL" id="SMG53249.1"/>
    </source>
</evidence>
<dbReference type="EMBL" id="FXAO01000017">
    <property type="protein sequence ID" value="SMG53249.1"/>
    <property type="molecule type" value="Genomic_DNA"/>
</dbReference>
<dbReference type="Proteomes" id="UP000193420">
    <property type="component" value="Unassembled WGS sequence"/>
</dbReference>
<evidence type="ECO:0000313" key="2">
    <source>
        <dbReference type="Proteomes" id="UP000193420"/>
    </source>
</evidence>
<name>A0A1X7LJ88_9FLAO</name>
<reference evidence="2" key="1">
    <citation type="submission" date="2017-04" db="EMBL/GenBank/DDBJ databases">
        <authorList>
            <person name="Varghese N."/>
            <person name="Submissions S."/>
        </authorList>
    </citation>
    <scope>NUCLEOTIDE SEQUENCE [LARGE SCALE GENOMIC DNA]</scope>
    <source>
        <strain evidence="2">DSM 19835</strain>
    </source>
</reference>
<dbReference type="AlphaFoldDB" id="A0A1X7LJ88"/>
<keyword evidence="2" id="KW-1185">Reference proteome</keyword>
<protein>
    <submittedName>
        <fullName evidence="1">Uncharacterized protein</fullName>
    </submittedName>
</protein>
<dbReference type="OrthoDB" id="603825at2"/>
<dbReference type="STRING" id="188872.SAMN03080602_04361"/>
<sequence>MIKAVNTYFFCLVSILLFGFTLSCKDKIDENGTEEKADKYISLSGIYPHLAMYNLGGECGTGAVVPWANKLWVITYSPHQPNGSSDKLYAINSDLDQEVREESIGGTPANRMVHQESNKLFIGPYAINGDDGKVTAIPYEEMPGRHTGNARHLTDPTGKIYYATMEEGFYEVDVNTLDPITLYPDANALRKAKDMAQFGPLLPGAHGKGLYSGQGVMVYSNNGEANHAALGKFDVESGSLSEWDGKDWKVVRRNQFVEVTGPGGIYGNKDPENDPIWATGWDFKSVLVGVRNPKTGWDYYRLPKASHSYDGAHGWNTEWPRIRNIGTEETPEFLMTMHGMFWHFPGTFRANNSAGIRPRSSYLKVIGDFSRWNDQLIFGCDDSAEKEFLNTRKQKGSLIGPGQSNSNLWFTTLDKPDELGPNTAEGAVWISEEIRANELSEPFLFTGWEKRSAWIKNEGNSTVTFNFEVDKKGDGNWTSLKTVEASAGESMHIMFQDNEIGEWVRIKPNKATKATVHFFYGDTDNRNGQPNGMFRGIADISDRNAIGGLLWALGDNRRTLGVLAGNVSTAGFHETGFYELDSLLNLVKKEDDKTVQLMRDKVAIPKNVVTTDAASVLIVDDQGRRWRLPKGNDAYSEGMDNGALRICREVSTERDLLNCSGTFYELPAENADGFAKIRPVSSHNMLIHDYASYRGLFVLTGIEDDFNGNNEHVITSKDGKAKVWAGTIDDLWKLGKPVGVGGPWKDTMVRADEPSDPYLIGFYDKKSIKISNLSNKTVTYKIEVEPIGHGPWMTYKEVTVKGGEEYNYTFPDNFQSRWIRIVADKDCQATAQLEYR</sequence>
<gene>
    <name evidence="1" type="ORF">SAMN03080602_04361</name>
</gene>
<proteinExistence type="predicted"/>
<accession>A0A1X7LJ88</accession>
<dbReference type="PROSITE" id="PS51257">
    <property type="entry name" value="PROKAR_LIPOPROTEIN"/>
    <property type="match status" value="1"/>
</dbReference>
<dbReference type="RefSeq" id="WP_139827312.1">
    <property type="nucleotide sequence ID" value="NZ_FXAO01000017.1"/>
</dbReference>
<organism evidence="1 2">
    <name type="scientific">Arenibacter troitsensis</name>
    <dbReference type="NCBI Taxonomy" id="188872"/>
    <lineage>
        <taxon>Bacteria</taxon>
        <taxon>Pseudomonadati</taxon>
        <taxon>Bacteroidota</taxon>
        <taxon>Flavobacteriia</taxon>
        <taxon>Flavobacteriales</taxon>
        <taxon>Flavobacteriaceae</taxon>
        <taxon>Arenibacter</taxon>
    </lineage>
</organism>